<gene>
    <name evidence="2" type="ORF">AB5J51_27015</name>
</gene>
<dbReference type="EMBL" id="CP165727">
    <property type="protein sequence ID" value="XDV66314.1"/>
    <property type="molecule type" value="Genomic_DNA"/>
</dbReference>
<feature type="region of interest" description="Disordered" evidence="1">
    <location>
        <begin position="38"/>
        <end position="58"/>
    </location>
</feature>
<reference evidence="2" key="1">
    <citation type="submission" date="2024-08" db="EMBL/GenBank/DDBJ databases">
        <authorList>
            <person name="Yu S.T."/>
        </authorList>
    </citation>
    <scope>NUCLEOTIDE SEQUENCE</scope>
    <source>
        <strain evidence="2">R33</strain>
    </source>
</reference>
<evidence type="ECO:0000256" key="1">
    <source>
        <dbReference type="SAM" id="MobiDB-lite"/>
    </source>
</evidence>
<proteinExistence type="predicted"/>
<dbReference type="RefSeq" id="WP_369778839.1">
    <property type="nucleotide sequence ID" value="NZ_CP165727.1"/>
</dbReference>
<accession>A0AB39Y8Y8</accession>
<name>A0AB39Y8Y8_9ACTN</name>
<organism evidence="2">
    <name type="scientific">Streptomyces sp. R33</name>
    <dbReference type="NCBI Taxonomy" id="3238629"/>
    <lineage>
        <taxon>Bacteria</taxon>
        <taxon>Bacillati</taxon>
        <taxon>Actinomycetota</taxon>
        <taxon>Actinomycetes</taxon>
        <taxon>Kitasatosporales</taxon>
        <taxon>Streptomycetaceae</taxon>
        <taxon>Streptomyces</taxon>
    </lineage>
</organism>
<protein>
    <submittedName>
        <fullName evidence="2">Uncharacterized protein</fullName>
    </submittedName>
</protein>
<sequence length="98" mass="10244">MAETIHILGEGGGIHAMDLPLPEGIAERLAKGHLRRVNEDGSPYEEGGPETVAPPVEQPPQSAAKALWVGWAIANGADADEAEAMTKQDLIDAYGGES</sequence>
<evidence type="ECO:0000313" key="2">
    <source>
        <dbReference type="EMBL" id="XDV66314.1"/>
    </source>
</evidence>
<dbReference type="AlphaFoldDB" id="A0AB39Y8Y8"/>